<evidence type="ECO:0000256" key="5">
    <source>
        <dbReference type="ARBA" id="ARBA00022801"/>
    </source>
</evidence>
<name>A0A4P9XL10_9FUNG</name>
<feature type="compositionally biased region" description="Acidic residues" evidence="13">
    <location>
        <begin position="302"/>
        <end position="315"/>
    </location>
</feature>
<keyword evidence="4 12" id="KW-0863">Zinc-finger</keyword>
<evidence type="ECO:0000256" key="3">
    <source>
        <dbReference type="ARBA" id="ARBA00022723"/>
    </source>
</evidence>
<feature type="region of interest" description="Disordered" evidence="13">
    <location>
        <begin position="248"/>
        <end position="323"/>
    </location>
</feature>
<keyword evidence="5 12" id="KW-0378">Hydrolase</keyword>
<evidence type="ECO:0000259" key="14">
    <source>
        <dbReference type="PROSITE" id="PS51479"/>
    </source>
</evidence>
<evidence type="ECO:0000256" key="7">
    <source>
        <dbReference type="ARBA" id="ARBA00022912"/>
    </source>
</evidence>
<comment type="catalytic activity">
    <reaction evidence="10 12">
        <text>O-phospho-L-threonyl-[protein] + H2O = L-threonyl-[protein] + phosphate</text>
        <dbReference type="Rhea" id="RHEA:47004"/>
        <dbReference type="Rhea" id="RHEA-COMP:11060"/>
        <dbReference type="Rhea" id="RHEA-COMP:11605"/>
        <dbReference type="ChEBI" id="CHEBI:15377"/>
        <dbReference type="ChEBI" id="CHEBI:30013"/>
        <dbReference type="ChEBI" id="CHEBI:43474"/>
        <dbReference type="ChEBI" id="CHEBI:61977"/>
        <dbReference type="EC" id="3.1.3.16"/>
    </reaction>
</comment>
<keyword evidence="8 12" id="KW-0539">Nucleus</keyword>
<dbReference type="GO" id="GO:0043175">
    <property type="term" value="F:RNA polymerase core enzyme binding"/>
    <property type="evidence" value="ECO:0007669"/>
    <property type="project" value="UniProtKB-UniRule"/>
</dbReference>
<dbReference type="EC" id="3.1.3.16" evidence="12"/>
<dbReference type="OrthoDB" id="2590500at2759"/>
<comment type="similarity">
    <text evidence="2 11 12">Belongs to the RPAP2 family.</text>
</comment>
<dbReference type="PANTHER" id="PTHR14732">
    <property type="entry name" value="RNA POLYMERASE II SUBUNIT B1 CTD PHOSPHATASE RPAP2-RELATED"/>
    <property type="match status" value="1"/>
</dbReference>
<evidence type="ECO:0000256" key="1">
    <source>
        <dbReference type="ARBA" id="ARBA00004123"/>
    </source>
</evidence>
<evidence type="ECO:0000313" key="15">
    <source>
        <dbReference type="EMBL" id="RKP06462.1"/>
    </source>
</evidence>
<dbReference type="Pfam" id="PF04181">
    <property type="entry name" value="RPAP2_Rtr1"/>
    <property type="match status" value="1"/>
</dbReference>
<feature type="compositionally biased region" description="Basic residues" evidence="13">
    <location>
        <begin position="282"/>
        <end position="291"/>
    </location>
</feature>
<dbReference type="PROSITE" id="PS51479">
    <property type="entry name" value="ZF_RTR1"/>
    <property type="match status" value="1"/>
</dbReference>
<dbReference type="STRING" id="78915.A0A4P9XL10"/>
<keyword evidence="7 12" id="KW-0904">Protein phosphatase</keyword>
<feature type="compositionally biased region" description="Basic and acidic residues" evidence="13">
    <location>
        <begin position="183"/>
        <end position="196"/>
    </location>
</feature>
<evidence type="ECO:0000256" key="11">
    <source>
        <dbReference type="PROSITE-ProRule" id="PRU00812"/>
    </source>
</evidence>
<dbReference type="GO" id="GO:0005737">
    <property type="term" value="C:cytoplasm"/>
    <property type="evidence" value="ECO:0007669"/>
    <property type="project" value="TreeGrafter"/>
</dbReference>
<keyword evidence="16" id="KW-1185">Reference proteome</keyword>
<evidence type="ECO:0000256" key="13">
    <source>
        <dbReference type="SAM" id="MobiDB-lite"/>
    </source>
</evidence>
<dbReference type="InterPro" id="IPR039693">
    <property type="entry name" value="Rtr1/RPAP2"/>
</dbReference>
<gene>
    <name evidence="15" type="ORF">THASP1DRAFT_31721</name>
</gene>
<keyword evidence="6 12" id="KW-0862">Zinc</keyword>
<dbReference type="GO" id="GO:0005634">
    <property type="term" value="C:nucleus"/>
    <property type="evidence" value="ECO:0007669"/>
    <property type="project" value="UniProtKB-SubCell"/>
</dbReference>
<protein>
    <recommendedName>
        <fullName evidence="12">RNA polymerase II subunit B1 CTD phosphatase RPAP2 homolog</fullName>
        <ecNumber evidence="12">3.1.3.16</ecNumber>
    </recommendedName>
</protein>
<dbReference type="AlphaFoldDB" id="A0A4P9XL10"/>
<comment type="subcellular location">
    <subcellularLocation>
        <location evidence="1 12">Nucleus</location>
    </subcellularLocation>
</comment>
<evidence type="ECO:0000256" key="8">
    <source>
        <dbReference type="ARBA" id="ARBA00023242"/>
    </source>
</evidence>
<dbReference type="GO" id="GO:0008270">
    <property type="term" value="F:zinc ion binding"/>
    <property type="evidence" value="ECO:0007669"/>
    <property type="project" value="UniProtKB-KW"/>
</dbReference>
<organism evidence="15 16">
    <name type="scientific">Thamnocephalis sphaerospora</name>
    <dbReference type="NCBI Taxonomy" id="78915"/>
    <lineage>
        <taxon>Eukaryota</taxon>
        <taxon>Fungi</taxon>
        <taxon>Fungi incertae sedis</taxon>
        <taxon>Zoopagomycota</taxon>
        <taxon>Zoopagomycotina</taxon>
        <taxon>Zoopagomycetes</taxon>
        <taxon>Zoopagales</taxon>
        <taxon>Sigmoideomycetaceae</taxon>
        <taxon>Thamnocephalis</taxon>
    </lineage>
</organism>
<evidence type="ECO:0000256" key="9">
    <source>
        <dbReference type="ARBA" id="ARBA00047761"/>
    </source>
</evidence>
<sequence length="323" mass="35216">MNAGTDRAALLAQHQQAVEEWEAVAFEWQERLSEPCSEQTLIEAARYMQPRHYLELLEEREANELCGYPACDKPPKSTGSKYKIDFDRQLVYDQSSQYAFCSKRCHAASRFYETQLQVQPVHMREPTQLPEIKLLPTQGPIRKADLEGAPVGAAAAAAAAARDHPIVANLAVPHAAASSSDKSTAERHGHSTEKDMQVTPIKATLAAASKAAAAPSASSNVVTMPTALTATPSQLAGDTIMRLVVRENPPVPASGAGSQAPVRPPSPSRAYAWDEVEGMRPRVAHRTRAPRRLANGQVQQSDSEEEEEEDSDTDFDLSQLRIV</sequence>
<feature type="region of interest" description="Disordered" evidence="13">
    <location>
        <begin position="174"/>
        <end position="199"/>
    </location>
</feature>
<proteinExistence type="inferred from homology"/>
<evidence type="ECO:0000256" key="4">
    <source>
        <dbReference type="ARBA" id="ARBA00022771"/>
    </source>
</evidence>
<dbReference type="PANTHER" id="PTHR14732:SF0">
    <property type="entry name" value="RNA POLYMERASE II SUBUNIT B1 CTD PHOSPHATASE RPAP2-RELATED"/>
    <property type="match status" value="1"/>
</dbReference>
<evidence type="ECO:0000256" key="2">
    <source>
        <dbReference type="ARBA" id="ARBA00005676"/>
    </source>
</evidence>
<evidence type="ECO:0000313" key="16">
    <source>
        <dbReference type="Proteomes" id="UP000271241"/>
    </source>
</evidence>
<feature type="domain" description="RTR1-type" evidence="14">
    <location>
        <begin position="43"/>
        <end position="125"/>
    </location>
</feature>
<reference evidence="16" key="1">
    <citation type="journal article" date="2018" name="Nat. Microbiol.">
        <title>Leveraging single-cell genomics to expand the fungal tree of life.</title>
        <authorList>
            <person name="Ahrendt S.R."/>
            <person name="Quandt C.A."/>
            <person name="Ciobanu D."/>
            <person name="Clum A."/>
            <person name="Salamov A."/>
            <person name="Andreopoulos B."/>
            <person name="Cheng J.F."/>
            <person name="Woyke T."/>
            <person name="Pelin A."/>
            <person name="Henrissat B."/>
            <person name="Reynolds N.K."/>
            <person name="Benny G.L."/>
            <person name="Smith M.E."/>
            <person name="James T.Y."/>
            <person name="Grigoriev I.V."/>
        </authorList>
    </citation>
    <scope>NUCLEOTIDE SEQUENCE [LARGE SCALE GENOMIC DNA]</scope>
    <source>
        <strain evidence="16">RSA 1356</strain>
    </source>
</reference>
<dbReference type="InterPro" id="IPR007308">
    <property type="entry name" value="Rtr1/RPAP2_dom"/>
</dbReference>
<comment type="function">
    <text evidence="12">Putative RNA polymerase II subunit B1 C-terminal domain (CTD) phosphatase involved in RNA polymerase II transcription regulation.</text>
</comment>
<evidence type="ECO:0000256" key="10">
    <source>
        <dbReference type="ARBA" id="ARBA00048336"/>
    </source>
</evidence>
<dbReference type="GO" id="GO:0008420">
    <property type="term" value="F:RNA polymerase II CTD heptapeptide repeat phosphatase activity"/>
    <property type="evidence" value="ECO:0007669"/>
    <property type="project" value="UniProtKB-UniRule"/>
</dbReference>
<evidence type="ECO:0000256" key="12">
    <source>
        <dbReference type="RuleBase" id="RU367080"/>
    </source>
</evidence>
<dbReference type="EMBL" id="KZ992879">
    <property type="protein sequence ID" value="RKP06462.1"/>
    <property type="molecule type" value="Genomic_DNA"/>
</dbReference>
<evidence type="ECO:0000256" key="6">
    <source>
        <dbReference type="ARBA" id="ARBA00022833"/>
    </source>
</evidence>
<keyword evidence="3 12" id="KW-0479">Metal-binding</keyword>
<comment type="catalytic activity">
    <reaction evidence="9 12">
        <text>O-phospho-L-seryl-[protein] + H2O = L-seryl-[protein] + phosphate</text>
        <dbReference type="Rhea" id="RHEA:20629"/>
        <dbReference type="Rhea" id="RHEA-COMP:9863"/>
        <dbReference type="Rhea" id="RHEA-COMP:11604"/>
        <dbReference type="ChEBI" id="CHEBI:15377"/>
        <dbReference type="ChEBI" id="CHEBI:29999"/>
        <dbReference type="ChEBI" id="CHEBI:43474"/>
        <dbReference type="ChEBI" id="CHEBI:83421"/>
        <dbReference type="EC" id="3.1.3.16"/>
    </reaction>
</comment>
<dbReference type="Proteomes" id="UP000271241">
    <property type="component" value="Unassembled WGS sequence"/>
</dbReference>
<dbReference type="InterPro" id="IPR038534">
    <property type="entry name" value="Rtr1/RPAP2_sf"/>
</dbReference>
<dbReference type="Gene3D" id="1.25.40.820">
    <property type="match status" value="1"/>
</dbReference>
<accession>A0A4P9XL10</accession>